<evidence type="ECO:0000256" key="7">
    <source>
        <dbReference type="ARBA" id="ARBA00023002"/>
    </source>
</evidence>
<dbReference type="Gene3D" id="1.10.442.10">
    <property type="entry name" value="Cytochrome c oxidase subunit IV"/>
    <property type="match status" value="1"/>
</dbReference>
<dbReference type="KEGG" id="ptep:107452829"/>
<dbReference type="GO" id="GO:0005743">
    <property type="term" value="C:mitochondrial inner membrane"/>
    <property type="evidence" value="ECO:0007669"/>
    <property type="project" value="UniProtKB-SubCell"/>
</dbReference>
<dbReference type="PRINTS" id="PR01873">
    <property type="entry name" value="CYTCOXIDASE4"/>
</dbReference>
<protein>
    <recommendedName>
        <fullName evidence="10">Cytochrome c oxidase subunit 4</fullName>
    </recommendedName>
</protein>
<dbReference type="UniPathway" id="UPA00705"/>
<dbReference type="SUPFAM" id="SSF81406">
    <property type="entry name" value="Mitochondrial cytochrome c oxidase subunit IV"/>
    <property type="match status" value="1"/>
</dbReference>
<comment type="subunit">
    <text evidence="10">Component of the cytochrome c oxidase (complex IV, CIV), a multisubunit enzyme composed of 14 subunits.</text>
</comment>
<keyword evidence="4 10" id="KW-0999">Mitochondrion inner membrane</keyword>
<keyword evidence="6 10" id="KW-1133">Transmembrane helix</keyword>
<keyword evidence="9 10" id="KW-0472">Membrane</keyword>
<dbReference type="PANTHER" id="PTHR10707">
    <property type="entry name" value="CYTOCHROME C OXIDASE SUBUNIT IV"/>
    <property type="match status" value="1"/>
</dbReference>
<proteinExistence type="evidence at transcript level"/>
<dbReference type="AlphaFoldDB" id="A0A2L2XZX3"/>
<dbReference type="OrthoDB" id="186013at2759"/>
<comment type="similarity">
    <text evidence="2 10">Belongs to the cytochrome c oxidase IV family.</text>
</comment>
<dbReference type="InterPro" id="IPR004203">
    <property type="entry name" value="Cyt_c_oxidase_su4_fam"/>
</dbReference>
<dbReference type="GO" id="GO:0006123">
    <property type="term" value="P:mitochondrial electron transport, cytochrome c to oxygen"/>
    <property type="evidence" value="ECO:0007669"/>
    <property type="project" value="InterPro"/>
</dbReference>
<evidence type="ECO:0000256" key="4">
    <source>
        <dbReference type="ARBA" id="ARBA00022792"/>
    </source>
</evidence>
<dbReference type="CDD" id="cd00922">
    <property type="entry name" value="Cyt_c_Oxidase_IV"/>
    <property type="match status" value="1"/>
</dbReference>
<evidence type="ECO:0000256" key="5">
    <source>
        <dbReference type="ARBA" id="ARBA00022946"/>
    </source>
</evidence>
<evidence type="ECO:0000256" key="10">
    <source>
        <dbReference type="RuleBase" id="RU367145"/>
    </source>
</evidence>
<evidence type="ECO:0000256" key="2">
    <source>
        <dbReference type="ARBA" id="ARBA00008135"/>
    </source>
</evidence>
<dbReference type="EMBL" id="IAAA01001264">
    <property type="protein sequence ID" value="LAA01490.1"/>
    <property type="molecule type" value="mRNA"/>
</dbReference>
<evidence type="ECO:0000256" key="1">
    <source>
        <dbReference type="ARBA" id="ARBA00004434"/>
    </source>
</evidence>
<dbReference type="FunFam" id="1.10.442.10:FF:000001">
    <property type="entry name" value="Cytochrome c oxidase subunit 4 isoform 1"/>
    <property type="match status" value="1"/>
</dbReference>
<evidence type="ECO:0000256" key="9">
    <source>
        <dbReference type="ARBA" id="ARBA00023136"/>
    </source>
</evidence>
<comment type="function">
    <text evidence="10">Component of the cytochrome c oxidase, the last enzyme in the mitochondrial electron transport chain which drives oxidative phosphorylation.</text>
</comment>
<dbReference type="GeneID" id="107452829"/>
<sequence length="181" mass="21197">MSFLITNMASKRVMKKMTSPIFLQSLAAFHGKARIGNRDVVGFGMNGSYTYIDRVDYPMPAIRFRENTADSKALREKEKGDWKKLTLEEKKALYRHSFCLTFSEQRAPTGDWKYMIGGTCAFMGLMLWAYYLLKLYVYPPLPWSMTPEHQSKMLERMIQLRVDPIDGLTSKYDYENNKWKD</sequence>
<comment type="subcellular location">
    <subcellularLocation>
        <location evidence="1 10">Mitochondrion inner membrane</location>
        <topology evidence="1 10">Single-pass membrane protein</topology>
    </subcellularLocation>
</comment>
<dbReference type="RefSeq" id="XP_015924915.1">
    <property type="nucleotide sequence ID" value="XM_016069429.4"/>
</dbReference>
<name>A0A2L2XZX3_PARTP</name>
<feature type="transmembrane region" description="Helical" evidence="10">
    <location>
        <begin position="114"/>
        <end position="133"/>
    </location>
</feature>
<keyword evidence="8 10" id="KW-0496">Mitochondrion</keyword>
<reference evidence="11" key="1">
    <citation type="journal article" date="2016" name="Mol. Ecol. Resour.">
        <title>Evaluation of the impact of RNA preservation methods of spiders for de novo transcriptome assembly.</title>
        <authorList>
            <person name="Kono N."/>
            <person name="Nakamura H."/>
            <person name="Ito Y."/>
            <person name="Tomita M."/>
            <person name="Arakawa K."/>
        </authorList>
    </citation>
    <scope>NUCLEOTIDE SEQUENCE</scope>
    <source>
        <tissue evidence="11">Whole body</tissue>
    </source>
</reference>
<evidence type="ECO:0000256" key="6">
    <source>
        <dbReference type="ARBA" id="ARBA00022989"/>
    </source>
</evidence>
<dbReference type="GO" id="GO:0045277">
    <property type="term" value="C:respiratory chain complex IV"/>
    <property type="evidence" value="ECO:0007669"/>
    <property type="project" value="InterPro"/>
</dbReference>
<organism evidence="11">
    <name type="scientific">Parasteatoda tepidariorum</name>
    <name type="common">Common house spider</name>
    <name type="synonym">Achaearanea tepidariorum</name>
    <dbReference type="NCBI Taxonomy" id="114398"/>
    <lineage>
        <taxon>Eukaryota</taxon>
        <taxon>Metazoa</taxon>
        <taxon>Ecdysozoa</taxon>
        <taxon>Arthropoda</taxon>
        <taxon>Chelicerata</taxon>
        <taxon>Arachnida</taxon>
        <taxon>Araneae</taxon>
        <taxon>Araneomorphae</taxon>
        <taxon>Entelegynae</taxon>
        <taxon>Araneoidea</taxon>
        <taxon>Theridiidae</taxon>
        <taxon>Parasteatoda</taxon>
    </lineage>
</organism>
<evidence type="ECO:0000256" key="3">
    <source>
        <dbReference type="ARBA" id="ARBA00022692"/>
    </source>
</evidence>
<comment type="pathway">
    <text evidence="10">Energy metabolism; oxidative phosphorylation.</text>
</comment>
<accession>A0A2L2XZX3</accession>
<keyword evidence="5" id="KW-0809">Transit peptide</keyword>
<dbReference type="PANTHER" id="PTHR10707:SF10">
    <property type="entry name" value="CYTOCHROME C OXIDASE SUBUNIT 4"/>
    <property type="match status" value="1"/>
</dbReference>
<evidence type="ECO:0000256" key="8">
    <source>
        <dbReference type="ARBA" id="ARBA00023128"/>
    </source>
</evidence>
<dbReference type="Pfam" id="PF02936">
    <property type="entry name" value="COX4"/>
    <property type="match status" value="1"/>
</dbReference>
<dbReference type="InterPro" id="IPR013288">
    <property type="entry name" value="Cyt_c_oxidase_su4"/>
</dbReference>
<evidence type="ECO:0000313" key="11">
    <source>
        <dbReference type="EMBL" id="LAA01492.1"/>
    </source>
</evidence>
<dbReference type="OMA" id="HGVSSKW"/>
<keyword evidence="3 10" id="KW-0812">Transmembrane</keyword>
<keyword evidence="7" id="KW-0560">Oxidoreductase</keyword>
<dbReference type="InterPro" id="IPR036639">
    <property type="entry name" value="Cyt_c_oxidase_su4_sf"/>
</dbReference>
<dbReference type="EMBL" id="IAAA01001265">
    <property type="protein sequence ID" value="LAA01492.1"/>
    <property type="molecule type" value="mRNA"/>
</dbReference>
<dbReference type="GO" id="GO:0016491">
    <property type="term" value="F:oxidoreductase activity"/>
    <property type="evidence" value="ECO:0007669"/>
    <property type="project" value="UniProtKB-KW"/>
</dbReference>